<evidence type="ECO:0000313" key="1">
    <source>
        <dbReference type="EMBL" id="EIW87222.1"/>
    </source>
</evidence>
<dbReference type="Proteomes" id="UP000053558">
    <property type="component" value="Unassembled WGS sequence"/>
</dbReference>
<gene>
    <name evidence="1" type="ORF">CONPUDRAFT_79370</name>
</gene>
<keyword evidence="2" id="KW-1185">Reference proteome</keyword>
<protein>
    <submittedName>
        <fullName evidence="1">Uncharacterized protein</fullName>
    </submittedName>
</protein>
<dbReference type="AlphaFoldDB" id="A0A5M3N710"/>
<evidence type="ECO:0000313" key="2">
    <source>
        <dbReference type="Proteomes" id="UP000053558"/>
    </source>
</evidence>
<sequence>MDATFFDDTPYSDDIFPEPGSAILFARNLDIRSILPSTFYHLSRLEMSLNRADEADKRVRDRIANVRTGGGRTADWSYLTKQDFKCLLLGRERIQQFMEAHAHYFSSFFYNCDKPCSRRIPEAKF</sequence>
<name>A0A5M3N710_CONPW</name>
<dbReference type="KEGG" id="cput:CONPUDRAFT_79370"/>
<proteinExistence type="predicted"/>
<accession>A0A5M3N710</accession>
<dbReference type="OrthoDB" id="3218112at2759"/>
<organism evidence="1 2">
    <name type="scientific">Coniophora puteana (strain RWD-64-598)</name>
    <name type="common">Brown rot fungus</name>
    <dbReference type="NCBI Taxonomy" id="741705"/>
    <lineage>
        <taxon>Eukaryota</taxon>
        <taxon>Fungi</taxon>
        <taxon>Dikarya</taxon>
        <taxon>Basidiomycota</taxon>
        <taxon>Agaricomycotina</taxon>
        <taxon>Agaricomycetes</taxon>
        <taxon>Agaricomycetidae</taxon>
        <taxon>Boletales</taxon>
        <taxon>Coniophorineae</taxon>
        <taxon>Coniophoraceae</taxon>
        <taxon>Coniophora</taxon>
    </lineage>
</organism>
<dbReference type="GeneID" id="19209915"/>
<dbReference type="RefSeq" id="XP_007762859.1">
    <property type="nucleotide sequence ID" value="XM_007764669.1"/>
</dbReference>
<reference evidence="2" key="1">
    <citation type="journal article" date="2012" name="Science">
        <title>The Paleozoic origin of enzymatic lignin decomposition reconstructed from 31 fungal genomes.</title>
        <authorList>
            <person name="Floudas D."/>
            <person name="Binder M."/>
            <person name="Riley R."/>
            <person name="Barry K."/>
            <person name="Blanchette R.A."/>
            <person name="Henrissat B."/>
            <person name="Martinez A.T."/>
            <person name="Otillar R."/>
            <person name="Spatafora J.W."/>
            <person name="Yadav J.S."/>
            <person name="Aerts A."/>
            <person name="Benoit I."/>
            <person name="Boyd A."/>
            <person name="Carlson A."/>
            <person name="Copeland A."/>
            <person name="Coutinho P.M."/>
            <person name="de Vries R.P."/>
            <person name="Ferreira P."/>
            <person name="Findley K."/>
            <person name="Foster B."/>
            <person name="Gaskell J."/>
            <person name="Glotzer D."/>
            <person name="Gorecki P."/>
            <person name="Heitman J."/>
            <person name="Hesse C."/>
            <person name="Hori C."/>
            <person name="Igarashi K."/>
            <person name="Jurgens J.A."/>
            <person name="Kallen N."/>
            <person name="Kersten P."/>
            <person name="Kohler A."/>
            <person name="Kuees U."/>
            <person name="Kumar T.K.A."/>
            <person name="Kuo A."/>
            <person name="LaButti K."/>
            <person name="Larrondo L.F."/>
            <person name="Lindquist E."/>
            <person name="Ling A."/>
            <person name="Lombard V."/>
            <person name="Lucas S."/>
            <person name="Lundell T."/>
            <person name="Martin R."/>
            <person name="McLaughlin D.J."/>
            <person name="Morgenstern I."/>
            <person name="Morin E."/>
            <person name="Murat C."/>
            <person name="Nagy L.G."/>
            <person name="Nolan M."/>
            <person name="Ohm R.A."/>
            <person name="Patyshakuliyeva A."/>
            <person name="Rokas A."/>
            <person name="Ruiz-Duenas F.J."/>
            <person name="Sabat G."/>
            <person name="Salamov A."/>
            <person name="Samejima M."/>
            <person name="Schmutz J."/>
            <person name="Slot J.C."/>
            <person name="St John F."/>
            <person name="Stenlid J."/>
            <person name="Sun H."/>
            <person name="Sun S."/>
            <person name="Syed K."/>
            <person name="Tsang A."/>
            <person name="Wiebenga A."/>
            <person name="Young D."/>
            <person name="Pisabarro A."/>
            <person name="Eastwood D.C."/>
            <person name="Martin F."/>
            <person name="Cullen D."/>
            <person name="Grigoriev I.V."/>
            <person name="Hibbett D.S."/>
        </authorList>
    </citation>
    <scope>NUCLEOTIDE SEQUENCE [LARGE SCALE GENOMIC DNA]</scope>
    <source>
        <strain evidence="2">RWD-64-598 SS2</strain>
    </source>
</reference>
<comment type="caution">
    <text evidence="1">The sequence shown here is derived from an EMBL/GenBank/DDBJ whole genome shotgun (WGS) entry which is preliminary data.</text>
</comment>
<dbReference type="EMBL" id="JH711573">
    <property type="protein sequence ID" value="EIW87222.1"/>
    <property type="molecule type" value="Genomic_DNA"/>
</dbReference>